<accession>A0ABV0A4K4</accession>
<dbReference type="EMBL" id="JAQYXP010000007">
    <property type="protein sequence ID" value="MEN3238738.1"/>
    <property type="molecule type" value="Genomic_DNA"/>
</dbReference>
<keyword evidence="2" id="KW-1185">Reference proteome</keyword>
<gene>
    <name evidence="1" type="ORF">PUR29_35460</name>
</gene>
<name>A0ABV0A4K4_9HYPH</name>
<organism evidence="1 2">
    <name type="scientific">Methylobacterium ajmalii</name>
    <dbReference type="NCBI Taxonomy" id="2738439"/>
    <lineage>
        <taxon>Bacteria</taxon>
        <taxon>Pseudomonadati</taxon>
        <taxon>Pseudomonadota</taxon>
        <taxon>Alphaproteobacteria</taxon>
        <taxon>Hyphomicrobiales</taxon>
        <taxon>Methylobacteriaceae</taxon>
        <taxon>Methylobacterium</taxon>
    </lineage>
</organism>
<comment type="caution">
    <text evidence="1">The sequence shown here is derived from an EMBL/GenBank/DDBJ whole genome shotgun (WGS) entry which is preliminary data.</text>
</comment>
<evidence type="ECO:0000313" key="1">
    <source>
        <dbReference type="EMBL" id="MEN3238738.1"/>
    </source>
</evidence>
<dbReference type="Proteomes" id="UP001407347">
    <property type="component" value="Unassembled WGS sequence"/>
</dbReference>
<dbReference type="RefSeq" id="WP_298963518.1">
    <property type="nucleotide sequence ID" value="NZ_JAQYXP010000007.1"/>
</dbReference>
<sequence>MITQPSDKTIVLDLLRCATPERDGEICRLWTRYGQDIEVAESGSGLTMNATDKRIRFDTKTIDFCWLVGFAFWKSLEVYGPALELATGTGTTLEKALVIDEQRALYEADFKQRISIGQLLIAAQRTADISWPEDLPEPTTYFDSLQDVQDQATLDLVGMALAFTFFHELRHVMFRFENRDAPLPRDEEEMACDTWARAFMTEKAAEYARIHGREYVEVAQMRAMGIALAGAIIHAMTAPHNRWGSADYPPLSERLKAMIDGHTLAETSWFWTFAACILIALLRQQHVKLEITASTAKELVDELFNVLG</sequence>
<reference evidence="1 2" key="1">
    <citation type="journal article" date="2023" name="PLoS ONE">
        <title>Complete genome assembly of Hawai'i environmental nontuberculous mycobacteria reveals unexpected co-isolation with methylobacteria.</title>
        <authorList>
            <person name="Hendrix J."/>
            <person name="Epperson L.E."/>
            <person name="Tong E.I."/>
            <person name="Chan Y.L."/>
            <person name="Hasan N.A."/>
            <person name="Dawrs S.N."/>
            <person name="Norton G.J."/>
            <person name="Virdi R."/>
            <person name="Crooks J.L."/>
            <person name="Chan E.D."/>
            <person name="Honda J.R."/>
            <person name="Strong M."/>
        </authorList>
    </citation>
    <scope>NUCLEOTIDE SEQUENCE [LARGE SCALE GENOMIC DNA]</scope>
    <source>
        <strain evidence="1 2">NJH_HI04-1</strain>
    </source>
</reference>
<proteinExistence type="predicted"/>
<evidence type="ECO:0000313" key="2">
    <source>
        <dbReference type="Proteomes" id="UP001407347"/>
    </source>
</evidence>
<protein>
    <submittedName>
        <fullName evidence="1">Phage exclusion protein Lit family protein</fullName>
    </submittedName>
</protein>